<comment type="caution">
    <text evidence="1">The sequence shown here is derived from an EMBL/GenBank/DDBJ whole genome shotgun (WGS) entry which is preliminary data.</text>
</comment>
<sequence length="77" mass="8515">MAAKRWAQAGASGRPSNKLSMIVLNPVLIVSIGTRNSFNYYQANHLPFRSQEAVNFRLTQIPAKSRAFVASCCNTRS</sequence>
<accession>A0ABP8I8A3</accession>
<protein>
    <submittedName>
        <fullName evidence="1">Uncharacterized protein</fullName>
    </submittedName>
</protein>
<dbReference type="Proteomes" id="UP001501153">
    <property type="component" value="Unassembled WGS sequence"/>
</dbReference>
<organism evidence="1 2">
    <name type="scientific">Hymenobacter saemangeumensis</name>
    <dbReference type="NCBI Taxonomy" id="1084522"/>
    <lineage>
        <taxon>Bacteria</taxon>
        <taxon>Pseudomonadati</taxon>
        <taxon>Bacteroidota</taxon>
        <taxon>Cytophagia</taxon>
        <taxon>Cytophagales</taxon>
        <taxon>Hymenobacteraceae</taxon>
        <taxon>Hymenobacter</taxon>
    </lineage>
</organism>
<gene>
    <name evidence="1" type="ORF">GCM10023185_13480</name>
</gene>
<evidence type="ECO:0000313" key="2">
    <source>
        <dbReference type="Proteomes" id="UP001501153"/>
    </source>
</evidence>
<proteinExistence type="predicted"/>
<dbReference type="EMBL" id="BAABGZ010000013">
    <property type="protein sequence ID" value="GAA4353133.1"/>
    <property type="molecule type" value="Genomic_DNA"/>
</dbReference>
<name>A0ABP8I8A3_9BACT</name>
<keyword evidence="2" id="KW-1185">Reference proteome</keyword>
<reference evidence="2" key="1">
    <citation type="journal article" date="2019" name="Int. J. Syst. Evol. Microbiol.">
        <title>The Global Catalogue of Microorganisms (GCM) 10K type strain sequencing project: providing services to taxonomists for standard genome sequencing and annotation.</title>
        <authorList>
            <consortium name="The Broad Institute Genomics Platform"/>
            <consortium name="The Broad Institute Genome Sequencing Center for Infectious Disease"/>
            <person name="Wu L."/>
            <person name="Ma J."/>
        </authorList>
    </citation>
    <scope>NUCLEOTIDE SEQUENCE [LARGE SCALE GENOMIC DNA]</scope>
    <source>
        <strain evidence="2">JCM 17923</strain>
    </source>
</reference>
<evidence type="ECO:0000313" key="1">
    <source>
        <dbReference type="EMBL" id="GAA4353133.1"/>
    </source>
</evidence>